<dbReference type="EMBL" id="FOSN01000004">
    <property type="protein sequence ID" value="SFK23372.1"/>
    <property type="molecule type" value="Genomic_DNA"/>
</dbReference>
<organism evidence="2 3">
    <name type="scientific">Methylocapsa palsarum</name>
    <dbReference type="NCBI Taxonomy" id="1612308"/>
    <lineage>
        <taxon>Bacteria</taxon>
        <taxon>Pseudomonadati</taxon>
        <taxon>Pseudomonadota</taxon>
        <taxon>Alphaproteobacteria</taxon>
        <taxon>Hyphomicrobiales</taxon>
        <taxon>Beijerinckiaceae</taxon>
        <taxon>Methylocapsa</taxon>
    </lineage>
</organism>
<name>A0A1I3XV43_9HYPH</name>
<evidence type="ECO:0008006" key="4">
    <source>
        <dbReference type="Google" id="ProtNLM"/>
    </source>
</evidence>
<reference evidence="2 3" key="1">
    <citation type="submission" date="2016-10" db="EMBL/GenBank/DDBJ databases">
        <authorList>
            <person name="de Groot N.N."/>
        </authorList>
    </citation>
    <scope>NUCLEOTIDE SEQUENCE [LARGE SCALE GENOMIC DNA]</scope>
    <source>
        <strain evidence="2 3">NE2</strain>
    </source>
</reference>
<dbReference type="Proteomes" id="UP000198755">
    <property type="component" value="Unassembled WGS sequence"/>
</dbReference>
<dbReference type="AlphaFoldDB" id="A0A1I3XV43"/>
<feature type="region of interest" description="Disordered" evidence="1">
    <location>
        <begin position="148"/>
        <end position="172"/>
    </location>
</feature>
<feature type="region of interest" description="Disordered" evidence="1">
    <location>
        <begin position="1"/>
        <end position="52"/>
    </location>
</feature>
<evidence type="ECO:0000256" key="1">
    <source>
        <dbReference type="SAM" id="MobiDB-lite"/>
    </source>
</evidence>
<keyword evidence="3" id="KW-1185">Reference proteome</keyword>
<proteinExistence type="predicted"/>
<dbReference type="OrthoDB" id="7909028at2"/>
<dbReference type="STRING" id="1612308.SAMN05444581_104100"/>
<protein>
    <recommendedName>
        <fullName evidence="4">Helix-turn-helix domain-containing protein</fullName>
    </recommendedName>
</protein>
<dbReference type="RefSeq" id="WP_139223536.1">
    <property type="nucleotide sequence ID" value="NZ_FOSN01000004.1"/>
</dbReference>
<sequence>MTSLHLQEALREPSANAASASTPQPALETTSVATPSAFSPARAEPAQDQGGGLQIAADDSFWVYRPKASRKPAARDAGPAVLAPADAQNRQSGLSLREAAALAGASKSTILRAIQCGRLAAPKIDDGSYAIDRATLFAVFPPKNGAASGAAVSSGKPGSRETKAVPRPAAATETKPDVLAARMAALEAEIKSLKALLGEVNPPRTWWRRLAG</sequence>
<evidence type="ECO:0000313" key="3">
    <source>
        <dbReference type="Proteomes" id="UP000198755"/>
    </source>
</evidence>
<evidence type="ECO:0000313" key="2">
    <source>
        <dbReference type="EMBL" id="SFK23372.1"/>
    </source>
</evidence>
<feature type="compositionally biased region" description="Polar residues" evidence="1">
    <location>
        <begin position="16"/>
        <end position="37"/>
    </location>
</feature>
<feature type="compositionally biased region" description="Low complexity" evidence="1">
    <location>
        <begin position="148"/>
        <end position="157"/>
    </location>
</feature>
<accession>A0A1I3XV43</accession>
<gene>
    <name evidence="2" type="ORF">SAMN05444581_104100</name>
</gene>